<dbReference type="Gene3D" id="1.10.1060.10">
    <property type="entry name" value="Alpha-helical ferredoxin"/>
    <property type="match status" value="1"/>
</dbReference>
<keyword evidence="3" id="KW-0479">Metal-binding</keyword>
<reference evidence="9 10" key="1">
    <citation type="submission" date="2019-02" db="EMBL/GenBank/DDBJ databases">
        <title>Deep-cultivation of Planctomycetes and their phenomic and genomic characterization uncovers novel biology.</title>
        <authorList>
            <person name="Wiegand S."/>
            <person name="Jogler M."/>
            <person name="Boedeker C."/>
            <person name="Pinto D."/>
            <person name="Vollmers J."/>
            <person name="Rivas-Marin E."/>
            <person name="Kohn T."/>
            <person name="Peeters S.H."/>
            <person name="Heuer A."/>
            <person name="Rast P."/>
            <person name="Oberbeckmann S."/>
            <person name="Bunk B."/>
            <person name="Jeske O."/>
            <person name="Meyerdierks A."/>
            <person name="Storesund J.E."/>
            <person name="Kallscheuer N."/>
            <person name="Luecker S."/>
            <person name="Lage O.M."/>
            <person name="Pohl T."/>
            <person name="Merkel B.J."/>
            <person name="Hornburger P."/>
            <person name="Mueller R.-W."/>
            <person name="Bruemmer F."/>
            <person name="Labrenz M."/>
            <person name="Spormann A.M."/>
            <person name="Op den Camp H."/>
            <person name="Overmann J."/>
            <person name="Amann R."/>
            <person name="Jetten M.S.M."/>
            <person name="Mascher T."/>
            <person name="Medema M.H."/>
            <person name="Devos D.P."/>
            <person name="Kaster A.-K."/>
            <person name="Ovreas L."/>
            <person name="Rohde M."/>
            <person name="Galperin M.Y."/>
            <person name="Jogler C."/>
        </authorList>
    </citation>
    <scope>NUCLEOTIDE SEQUENCE [LARGE SCALE GENOMIC DNA]</scope>
    <source>
        <strain evidence="9 10">Spa11</strain>
    </source>
</reference>
<dbReference type="KEGG" id="bmei:Spa11_15860"/>
<evidence type="ECO:0000256" key="5">
    <source>
        <dbReference type="ARBA" id="ARBA00023002"/>
    </source>
</evidence>
<dbReference type="PROSITE" id="PS51387">
    <property type="entry name" value="FAD_PCMH"/>
    <property type="match status" value="1"/>
</dbReference>
<dbReference type="Pfam" id="PF01565">
    <property type="entry name" value="FAD_binding_4"/>
    <property type="match status" value="1"/>
</dbReference>
<evidence type="ECO:0000256" key="2">
    <source>
        <dbReference type="ARBA" id="ARBA00022630"/>
    </source>
</evidence>
<dbReference type="Gene3D" id="3.30.70.2740">
    <property type="match status" value="1"/>
</dbReference>
<dbReference type="GO" id="GO:1903457">
    <property type="term" value="P:lactate catabolic process"/>
    <property type="evidence" value="ECO:0007669"/>
    <property type="project" value="TreeGrafter"/>
</dbReference>
<dbReference type="Pfam" id="PF02754">
    <property type="entry name" value="CCG"/>
    <property type="match status" value="1"/>
</dbReference>
<evidence type="ECO:0000259" key="8">
    <source>
        <dbReference type="PROSITE" id="PS51387"/>
    </source>
</evidence>
<dbReference type="InterPro" id="IPR009051">
    <property type="entry name" value="Helical_ferredxn"/>
</dbReference>
<dbReference type="InterPro" id="IPR016164">
    <property type="entry name" value="FAD-linked_Oxase-like_C"/>
</dbReference>
<evidence type="ECO:0000313" key="9">
    <source>
        <dbReference type="EMBL" id="QDV73390.1"/>
    </source>
</evidence>
<dbReference type="PROSITE" id="PS00198">
    <property type="entry name" value="4FE4S_FER_1"/>
    <property type="match status" value="1"/>
</dbReference>
<accession>A0A518K6I2</accession>
<evidence type="ECO:0000256" key="6">
    <source>
        <dbReference type="ARBA" id="ARBA00023004"/>
    </source>
</evidence>
<keyword evidence="6" id="KW-0408">Iron</keyword>
<proteinExistence type="predicted"/>
<evidence type="ECO:0000256" key="3">
    <source>
        <dbReference type="ARBA" id="ARBA00022723"/>
    </source>
</evidence>
<dbReference type="SUPFAM" id="SSF55103">
    <property type="entry name" value="FAD-linked oxidases, C-terminal domain"/>
    <property type="match status" value="1"/>
</dbReference>
<dbReference type="PANTHER" id="PTHR11748:SF119">
    <property type="entry name" value="D-2-HYDROXYGLUTARATE DEHYDROGENASE"/>
    <property type="match status" value="1"/>
</dbReference>
<name>A0A518K6I2_9BACT</name>
<dbReference type="InterPro" id="IPR036318">
    <property type="entry name" value="FAD-bd_PCMH-like_sf"/>
</dbReference>
<dbReference type="Gene3D" id="3.30.465.10">
    <property type="match status" value="2"/>
</dbReference>
<dbReference type="InterPro" id="IPR006094">
    <property type="entry name" value="Oxid_FAD_bind_N"/>
</dbReference>
<dbReference type="InterPro" id="IPR016171">
    <property type="entry name" value="Vanillyl_alc_oxidase_C-sub2"/>
</dbReference>
<dbReference type="InterPro" id="IPR004113">
    <property type="entry name" value="FAD-bd_oxidored_4_C"/>
</dbReference>
<keyword evidence="2" id="KW-0285">Flavoprotein</keyword>
<keyword evidence="5" id="KW-0560">Oxidoreductase</keyword>
<keyword evidence="4" id="KW-0274">FAD</keyword>
<sequence>MALPSDRIAEDLRGQVSGDVLHDDVTRWLYATDGSLYEITPAVVVRPRMSADVEATVRYAAENAIPVHARGAGSGLAGGCLGPGIVVDFSRYMRRLLSDDGDTVRVQPGIVHAELNRRLAASGRVFGPDPAMTEVTTLGGVAAVDSSGSRRLVYGSARKQIVGMNVVLSDGRTLRTDASGGEDRTASEMAGRLFGLLDGSRDLIREHIPRGCVNTSGYALDNSLTHDWVDLTQLIVGSEGTLGIVTELTLSTSPLPQRVGSALLTFPSLELAAEAVQVLLPIGLAACDLIDRRRLSLARQVDPRFEMLLSGAAEAILYVEVFADDDAALMERMDRIVEAMRGEESFAAEVIVAETAEDRQLFAEASKQLVSALHGLKGVRRAVPGVEDIALPPAALPQFFLRLQETLKLREVTASVYGHAGHGQLHLRPLLDMTSRADVRRLETLASDLYDTVWLLGGTISGEHGDGLSRTPFTSRQHGPLVNVFRSVKNVLDPAGVLNPGKIVPAPGARMTHALRTTGRERFLAPKPTTPQAKPPETVELQLEWSPLEAADAARACNGCGACRSVGSEVRMCPIFKYTPREEASPRAKANLMRGVLSGELSATELLLDDAKKVADLCVNCHQCRLECPAEVDIPKLMLEAKAAYVATNGLQRDAWWSARIDTLAKYASRWPRLANLVMHNGAARWALEQTIGLAAGRKLPDFAARTYLHDAATRKLHKPPLEDEKIYYFIDTYANSFDTQLAMAFERVVRRHKVGFYAPGDQLPSGMAMISQGALELARRTAARNVAKLAEAVRDGYAIVSTEPTAVLALTHEYLNILPDDEDAQLVAANTFEACHYLWRRHVEARLQLDLAPLPYQVAHHTPCHTKALDIGSPAENLLRLIPELKLTRLEKGCSGMAGTYGLARKNYRSSLRAGLPLLTELRSGRHQLGSTECGACRTQMEQTAAIPTIHPIKLLAASYGLMPEVKSQLAALPAAVG</sequence>
<gene>
    <name evidence="9" type="primary">glpC</name>
    <name evidence="9" type="ORF">Spa11_15860</name>
</gene>
<dbReference type="EMBL" id="CP036349">
    <property type="protein sequence ID" value="QDV73390.1"/>
    <property type="molecule type" value="Genomic_DNA"/>
</dbReference>
<dbReference type="SUPFAM" id="SSF46548">
    <property type="entry name" value="alpha-helical ferredoxin"/>
    <property type="match status" value="1"/>
</dbReference>
<dbReference type="InterPro" id="IPR016166">
    <property type="entry name" value="FAD-bd_PCMH"/>
</dbReference>
<dbReference type="GO" id="GO:0008720">
    <property type="term" value="F:D-lactate dehydrogenase (NAD+) activity"/>
    <property type="evidence" value="ECO:0007669"/>
    <property type="project" value="TreeGrafter"/>
</dbReference>
<dbReference type="GO" id="GO:0046872">
    <property type="term" value="F:metal ion binding"/>
    <property type="evidence" value="ECO:0007669"/>
    <property type="project" value="UniProtKB-KW"/>
</dbReference>
<dbReference type="Pfam" id="PF02913">
    <property type="entry name" value="FAD-oxidase_C"/>
    <property type="match status" value="1"/>
</dbReference>
<dbReference type="SUPFAM" id="SSF56176">
    <property type="entry name" value="FAD-binding/transporter-associated domain-like"/>
    <property type="match status" value="1"/>
</dbReference>
<dbReference type="GO" id="GO:0051536">
    <property type="term" value="F:iron-sulfur cluster binding"/>
    <property type="evidence" value="ECO:0007669"/>
    <property type="project" value="UniProtKB-KW"/>
</dbReference>
<evidence type="ECO:0000256" key="4">
    <source>
        <dbReference type="ARBA" id="ARBA00022827"/>
    </source>
</evidence>
<evidence type="ECO:0000256" key="1">
    <source>
        <dbReference type="ARBA" id="ARBA00001974"/>
    </source>
</evidence>
<dbReference type="RefSeq" id="WP_197529818.1">
    <property type="nucleotide sequence ID" value="NZ_CP036349.1"/>
</dbReference>
<evidence type="ECO:0000256" key="7">
    <source>
        <dbReference type="ARBA" id="ARBA00023014"/>
    </source>
</evidence>
<dbReference type="Pfam" id="PF13183">
    <property type="entry name" value="Fer4_8"/>
    <property type="match status" value="1"/>
</dbReference>
<keyword evidence="7" id="KW-0411">Iron-sulfur</keyword>
<dbReference type="InterPro" id="IPR016169">
    <property type="entry name" value="FAD-bd_PCMH_sub2"/>
</dbReference>
<feature type="domain" description="FAD-binding PCMH-type" evidence="8">
    <location>
        <begin position="37"/>
        <end position="255"/>
    </location>
</feature>
<dbReference type="AlphaFoldDB" id="A0A518K6I2"/>
<protein>
    <submittedName>
        <fullName evidence="9">Anaerobic glycerol-3-phosphate dehydrogenase subunit C</fullName>
    </submittedName>
</protein>
<comment type="cofactor">
    <cofactor evidence="1">
        <name>FAD</name>
        <dbReference type="ChEBI" id="CHEBI:57692"/>
    </cofactor>
</comment>
<dbReference type="GO" id="GO:0071949">
    <property type="term" value="F:FAD binding"/>
    <property type="evidence" value="ECO:0007669"/>
    <property type="project" value="InterPro"/>
</dbReference>
<dbReference type="PANTHER" id="PTHR11748">
    <property type="entry name" value="D-LACTATE DEHYDROGENASE"/>
    <property type="match status" value="1"/>
</dbReference>
<dbReference type="InterPro" id="IPR017896">
    <property type="entry name" value="4Fe4S_Fe-S-bd"/>
</dbReference>
<keyword evidence="10" id="KW-1185">Reference proteome</keyword>
<dbReference type="Proteomes" id="UP000316426">
    <property type="component" value="Chromosome"/>
</dbReference>
<evidence type="ECO:0000313" key="10">
    <source>
        <dbReference type="Proteomes" id="UP000316426"/>
    </source>
</evidence>
<dbReference type="InterPro" id="IPR004017">
    <property type="entry name" value="Cys_rich_dom"/>
</dbReference>
<dbReference type="InterPro" id="IPR017900">
    <property type="entry name" value="4Fe4S_Fe_S_CS"/>
</dbReference>
<organism evidence="9 10">
    <name type="scientific">Botrimarina mediterranea</name>
    <dbReference type="NCBI Taxonomy" id="2528022"/>
    <lineage>
        <taxon>Bacteria</taxon>
        <taxon>Pseudomonadati</taxon>
        <taxon>Planctomycetota</taxon>
        <taxon>Planctomycetia</taxon>
        <taxon>Pirellulales</taxon>
        <taxon>Lacipirellulaceae</taxon>
        <taxon>Botrimarina</taxon>
    </lineage>
</organism>
<dbReference type="Gene3D" id="1.10.45.10">
    <property type="entry name" value="Vanillyl-alcohol Oxidase, Chain A, domain 4"/>
    <property type="match status" value="1"/>
</dbReference>
<dbReference type="GO" id="GO:0004458">
    <property type="term" value="F:D-lactate dehydrogenase (cytochrome) activity"/>
    <property type="evidence" value="ECO:0007669"/>
    <property type="project" value="TreeGrafter"/>
</dbReference>